<evidence type="ECO:0000313" key="1">
    <source>
        <dbReference type="EMBL" id="KAI4865276.1"/>
    </source>
</evidence>
<sequence length="922" mass="103445">MNQNNLNFLKRPWQFEDHNDTLDPENHYASSIPLDQVGWNDWPSNHFSDIASQDLVQTVDQNEQVLSPFTPMVHDDGGISSLVMPPVVETQNTCFGTIPNVSTRLISQPLGISNGTIQGFCIRPDGAYYGLSLSPSQTPFSVFTKKTCEELRQLLSLWRLRLEAYARIQELRTTKTSHHQKVSSLEVDINIYGTREDAREVGRKLSSFGIALQQPSFGLSGTTYYNPHFFHTEELFGQYVAETPLLHQGAGTSTTASKQDSIPEVTRTQLDTATEVDSILNSLSHHTVLHKQTKVNGLRTTLKDHQMKAIDFILRRETDSLPPELALWQEVELDTGDVVYQHIISGTRRENPAESKGGILADEMGLGKTMVALSIIAASLERASEFASETMKPGGEDSTRQCSKATLVIVPSSLVIDTWVDEIRKHIYPGYLSYYKYHGPRREDDTNKLFNSDMVLTTYATVAMELSNGRNTLRNVEWFRIILDEAHEIRNRATKQFQVVVNLGAQYRWCLTGTPIQNSLDDLGALVTFAKVPLLENPATFRRFIATQSNSDTRARIKNLRTLLGSICLRRTKDIVGLSDPIHQTRRLEFTPTERQEYNDLLSRCRTRVDMSVNGDSKGLNSAMLQSLLQLRLFCNHRHVSHTSWSRSVDPDEILAYLQQSDQAACAYCSQAIYSINSDPGTDGGSILPCYSHLACRDCKMQHSLKQQSCPLCSSSANYNVIKDLSQNLGPWSASSEAHQGFEYPSKLTAFVGDIQRHGSCKSIVFSSWKRTLDLVGELLKNKGLNHYYIHGALPLPERQRILRGFKSQGGSNILLMTLGTGAVGLNLAIATRIYLLEPQWNPSVEKQAFGRAIRLGQTEQVTIVRYIMKDTVEDSNVLSRQTNKLRLASTGFKQQPQGHQSDRIQALRMHFGLPESTSRVS</sequence>
<gene>
    <name evidence="1" type="ORF">F4820DRAFT_420899</name>
</gene>
<keyword evidence="2" id="KW-1185">Reference proteome</keyword>
<dbReference type="EMBL" id="MU393474">
    <property type="protein sequence ID" value="KAI4865276.1"/>
    <property type="molecule type" value="Genomic_DNA"/>
</dbReference>
<name>A0ACB9Z178_9PEZI</name>
<accession>A0ACB9Z178</accession>
<organism evidence="1 2">
    <name type="scientific">Hypoxylon rubiginosum</name>
    <dbReference type="NCBI Taxonomy" id="110542"/>
    <lineage>
        <taxon>Eukaryota</taxon>
        <taxon>Fungi</taxon>
        <taxon>Dikarya</taxon>
        <taxon>Ascomycota</taxon>
        <taxon>Pezizomycotina</taxon>
        <taxon>Sordariomycetes</taxon>
        <taxon>Xylariomycetidae</taxon>
        <taxon>Xylariales</taxon>
        <taxon>Hypoxylaceae</taxon>
        <taxon>Hypoxylon</taxon>
    </lineage>
</organism>
<proteinExistence type="predicted"/>
<dbReference type="Proteomes" id="UP001497700">
    <property type="component" value="Unassembled WGS sequence"/>
</dbReference>
<evidence type="ECO:0000313" key="2">
    <source>
        <dbReference type="Proteomes" id="UP001497700"/>
    </source>
</evidence>
<reference evidence="1 2" key="1">
    <citation type="journal article" date="2022" name="New Phytol.">
        <title>Ecological generalism drives hyperdiversity of secondary metabolite gene clusters in xylarialean endophytes.</title>
        <authorList>
            <person name="Franco M.E.E."/>
            <person name="Wisecaver J.H."/>
            <person name="Arnold A.E."/>
            <person name="Ju Y.M."/>
            <person name="Slot J.C."/>
            <person name="Ahrendt S."/>
            <person name="Moore L.P."/>
            <person name="Eastman K.E."/>
            <person name="Scott K."/>
            <person name="Konkel Z."/>
            <person name="Mondo S.J."/>
            <person name="Kuo A."/>
            <person name="Hayes R.D."/>
            <person name="Haridas S."/>
            <person name="Andreopoulos B."/>
            <person name="Riley R."/>
            <person name="LaButti K."/>
            <person name="Pangilinan J."/>
            <person name="Lipzen A."/>
            <person name="Amirebrahimi M."/>
            <person name="Yan J."/>
            <person name="Adam C."/>
            <person name="Keymanesh K."/>
            <person name="Ng V."/>
            <person name="Louie K."/>
            <person name="Northen T."/>
            <person name="Drula E."/>
            <person name="Henrissat B."/>
            <person name="Hsieh H.M."/>
            <person name="Youens-Clark K."/>
            <person name="Lutzoni F."/>
            <person name="Miadlikowska J."/>
            <person name="Eastwood D.C."/>
            <person name="Hamelin R.C."/>
            <person name="Grigoriev I.V."/>
            <person name="U'Ren J.M."/>
        </authorList>
    </citation>
    <scope>NUCLEOTIDE SEQUENCE [LARGE SCALE GENOMIC DNA]</scope>
    <source>
        <strain evidence="1 2">CBS 119005</strain>
    </source>
</reference>
<protein>
    <submittedName>
        <fullName evidence="1">SNF2 family N-terminal domain-containing protein</fullName>
    </submittedName>
</protein>
<comment type="caution">
    <text evidence="1">The sequence shown here is derived from an EMBL/GenBank/DDBJ whole genome shotgun (WGS) entry which is preliminary data.</text>
</comment>